<dbReference type="AlphaFoldDB" id="A0A1L9NT10"/>
<organism evidence="1 2">
    <name type="scientific">Planktotalea frisia</name>
    <dbReference type="NCBI Taxonomy" id="696762"/>
    <lineage>
        <taxon>Bacteria</taxon>
        <taxon>Pseudomonadati</taxon>
        <taxon>Pseudomonadota</taxon>
        <taxon>Alphaproteobacteria</taxon>
        <taxon>Rhodobacterales</taxon>
        <taxon>Paracoccaceae</taxon>
        <taxon>Planktotalea</taxon>
    </lineage>
</organism>
<keyword evidence="2" id="KW-1185">Reference proteome</keyword>
<sequence length="80" mass="8289">MTRPQGGVGAQLAPLVTTAPKARFWAVRGAYSSAAVLEPTNEIIAHGKQVLLSKCSSRRADLPLNGVTATCIGGELPTKS</sequence>
<dbReference type="EMBL" id="MLCB01000190">
    <property type="protein sequence ID" value="OJI92264.1"/>
    <property type="molecule type" value="Genomic_DNA"/>
</dbReference>
<evidence type="ECO:0000313" key="1">
    <source>
        <dbReference type="EMBL" id="OJI92264.1"/>
    </source>
</evidence>
<gene>
    <name evidence="1" type="ORF">PFRI_35110</name>
</gene>
<proteinExistence type="predicted"/>
<reference evidence="1 2" key="1">
    <citation type="submission" date="2016-10" db="EMBL/GenBank/DDBJ databases">
        <title>Genome sequence of Planktotalea frisia SH6-1.</title>
        <authorList>
            <person name="Poehlein A."/>
            <person name="Bakenhus I."/>
            <person name="Voget S."/>
            <person name="Brinkhoff T."/>
            <person name="Simon M."/>
        </authorList>
    </citation>
    <scope>NUCLEOTIDE SEQUENCE [LARGE SCALE GENOMIC DNA]</scope>
    <source>
        <strain evidence="1 2">SH6-1</strain>
    </source>
</reference>
<accession>A0A1L9NT10</accession>
<dbReference type="Proteomes" id="UP000184514">
    <property type="component" value="Unassembled WGS sequence"/>
</dbReference>
<name>A0A1L9NT10_9RHOB</name>
<comment type="caution">
    <text evidence="1">The sequence shown here is derived from an EMBL/GenBank/DDBJ whole genome shotgun (WGS) entry which is preliminary data.</text>
</comment>
<evidence type="ECO:0000313" key="2">
    <source>
        <dbReference type="Proteomes" id="UP000184514"/>
    </source>
</evidence>
<protein>
    <submittedName>
        <fullName evidence="1">Uncharacterized protein</fullName>
    </submittedName>
</protein>